<evidence type="ECO:0000313" key="12">
    <source>
        <dbReference type="Proteomes" id="UP000010880"/>
    </source>
</evidence>
<evidence type="ECO:0000256" key="2">
    <source>
        <dbReference type="ARBA" id="ARBA00008445"/>
    </source>
</evidence>
<dbReference type="GO" id="GO:0065002">
    <property type="term" value="P:intracellular protein transmembrane transport"/>
    <property type="evidence" value="ECO:0007669"/>
    <property type="project" value="TreeGrafter"/>
</dbReference>
<evidence type="ECO:0000256" key="4">
    <source>
        <dbReference type="ARBA" id="ARBA00022475"/>
    </source>
</evidence>
<dbReference type="PRINTS" id="PR01651">
    <property type="entry name" value="SECGEXPORT"/>
</dbReference>
<sequence length="73" mass="7475">MVFFLKVLLIIVSITLIVSVLLQSGKSAGLGGIDGGATSLFGDQGRGLDQVLSKVTTVAAVLFMILSLVVAVI</sequence>
<dbReference type="PATRIC" id="fig|748449.3.peg.2019"/>
<comment type="subcellular location">
    <subcellularLocation>
        <location evidence="1 10">Cell membrane</location>
        <topology evidence="1 10">Multi-pass membrane protein</topology>
    </subcellularLocation>
</comment>
<comment type="similarity">
    <text evidence="2 10">Belongs to the SecG family.</text>
</comment>
<keyword evidence="8 10" id="KW-0811">Translocation</keyword>
<evidence type="ECO:0000256" key="8">
    <source>
        <dbReference type="ARBA" id="ARBA00023010"/>
    </source>
</evidence>
<dbReference type="GO" id="GO:0015450">
    <property type="term" value="F:protein-transporting ATPase activity"/>
    <property type="evidence" value="ECO:0007669"/>
    <property type="project" value="UniProtKB-UniRule"/>
</dbReference>
<evidence type="ECO:0000256" key="6">
    <source>
        <dbReference type="ARBA" id="ARBA00022927"/>
    </source>
</evidence>
<proteinExistence type="inferred from homology"/>
<dbReference type="STRING" id="748449.Halha_2105"/>
<dbReference type="EMBL" id="CP003359">
    <property type="protein sequence ID" value="AGB41989.1"/>
    <property type="molecule type" value="Genomic_DNA"/>
</dbReference>
<comment type="function">
    <text evidence="10">Involved in protein export. Participates in an early event of protein translocation.</text>
</comment>
<gene>
    <name evidence="11" type="ordered locus">Halha_2105</name>
</gene>
<dbReference type="HOGENOM" id="CLU_094156_6_2_9"/>
<evidence type="ECO:0000256" key="7">
    <source>
        <dbReference type="ARBA" id="ARBA00022989"/>
    </source>
</evidence>
<comment type="caution">
    <text evidence="10">Lacks conserved residue(s) required for the propagation of feature annotation.</text>
</comment>
<keyword evidence="4 10" id="KW-1003">Cell membrane</keyword>
<evidence type="ECO:0000256" key="10">
    <source>
        <dbReference type="RuleBase" id="RU365087"/>
    </source>
</evidence>
<protein>
    <recommendedName>
        <fullName evidence="10">Protein-export membrane protein SecG</fullName>
    </recommendedName>
</protein>
<dbReference type="AlphaFoldDB" id="L0KC90"/>
<dbReference type="GO" id="GO:0005886">
    <property type="term" value="C:plasma membrane"/>
    <property type="evidence" value="ECO:0007669"/>
    <property type="project" value="UniProtKB-SubCell"/>
</dbReference>
<keyword evidence="5 10" id="KW-0812">Transmembrane</keyword>
<evidence type="ECO:0000256" key="5">
    <source>
        <dbReference type="ARBA" id="ARBA00022692"/>
    </source>
</evidence>
<dbReference type="PANTHER" id="PTHR34182:SF1">
    <property type="entry name" value="PROTEIN-EXPORT MEMBRANE PROTEIN SECG"/>
    <property type="match status" value="1"/>
</dbReference>
<dbReference type="GO" id="GO:0043952">
    <property type="term" value="P:protein transport by the Sec complex"/>
    <property type="evidence" value="ECO:0007669"/>
    <property type="project" value="TreeGrafter"/>
</dbReference>
<feature type="transmembrane region" description="Helical" evidence="10">
    <location>
        <begin position="51"/>
        <end position="72"/>
    </location>
</feature>
<dbReference type="KEGG" id="hhl:Halha_2105"/>
<keyword evidence="12" id="KW-1185">Reference proteome</keyword>
<dbReference type="GO" id="GO:0009306">
    <property type="term" value="P:protein secretion"/>
    <property type="evidence" value="ECO:0007669"/>
    <property type="project" value="UniProtKB-UniRule"/>
</dbReference>
<keyword evidence="7 10" id="KW-1133">Transmembrane helix</keyword>
<dbReference type="InterPro" id="IPR004692">
    <property type="entry name" value="SecG"/>
</dbReference>
<evidence type="ECO:0000256" key="3">
    <source>
        <dbReference type="ARBA" id="ARBA00022448"/>
    </source>
</evidence>
<dbReference type="PANTHER" id="PTHR34182">
    <property type="entry name" value="PROTEIN-EXPORT MEMBRANE PROTEIN SECG"/>
    <property type="match status" value="1"/>
</dbReference>
<dbReference type="OrthoDB" id="1708246at2"/>
<keyword evidence="6 10" id="KW-0653">Protein transport</keyword>
<accession>L0KC90</accession>
<dbReference type="Proteomes" id="UP000010880">
    <property type="component" value="Chromosome"/>
</dbReference>
<name>L0KC90_HALHC</name>
<dbReference type="NCBIfam" id="TIGR00810">
    <property type="entry name" value="secG"/>
    <property type="match status" value="1"/>
</dbReference>
<dbReference type="RefSeq" id="WP_015327703.1">
    <property type="nucleotide sequence ID" value="NC_019978.1"/>
</dbReference>
<organism evidence="11 12">
    <name type="scientific">Halobacteroides halobius (strain ATCC 35273 / DSM 5150 / MD-1)</name>
    <dbReference type="NCBI Taxonomy" id="748449"/>
    <lineage>
        <taxon>Bacteria</taxon>
        <taxon>Bacillati</taxon>
        <taxon>Bacillota</taxon>
        <taxon>Clostridia</taxon>
        <taxon>Halanaerobiales</taxon>
        <taxon>Halobacteroidaceae</taxon>
        <taxon>Halobacteroides</taxon>
    </lineage>
</organism>
<dbReference type="eggNOG" id="COG1314">
    <property type="taxonomic scope" value="Bacteria"/>
</dbReference>
<keyword evidence="3 10" id="KW-0813">Transport</keyword>
<evidence type="ECO:0000256" key="9">
    <source>
        <dbReference type="ARBA" id="ARBA00023136"/>
    </source>
</evidence>
<evidence type="ECO:0000256" key="1">
    <source>
        <dbReference type="ARBA" id="ARBA00004651"/>
    </source>
</evidence>
<dbReference type="Pfam" id="PF03840">
    <property type="entry name" value="SecG"/>
    <property type="match status" value="1"/>
</dbReference>
<reference evidence="12" key="1">
    <citation type="submission" date="2012-02" db="EMBL/GenBank/DDBJ databases">
        <title>The complete genome of Halobacteroides halobius DSM 5150.</title>
        <authorList>
            <person name="Lucas S."/>
            <person name="Copeland A."/>
            <person name="Lapidus A."/>
            <person name="Glavina del Rio T."/>
            <person name="Dalin E."/>
            <person name="Tice H."/>
            <person name="Bruce D."/>
            <person name="Goodwin L."/>
            <person name="Pitluck S."/>
            <person name="Peters L."/>
            <person name="Mikhailova N."/>
            <person name="Gu W."/>
            <person name="Kyrpides N."/>
            <person name="Mavromatis K."/>
            <person name="Ivanova N."/>
            <person name="Brettin T."/>
            <person name="Detter J.C."/>
            <person name="Han C."/>
            <person name="Larimer F."/>
            <person name="Land M."/>
            <person name="Hauser L."/>
            <person name="Markowitz V."/>
            <person name="Cheng J.-F."/>
            <person name="Hugenholtz P."/>
            <person name="Woyke T."/>
            <person name="Wu D."/>
            <person name="Tindall B."/>
            <person name="Pomrenke H."/>
            <person name="Brambilla E."/>
            <person name="Klenk H.-P."/>
            <person name="Eisen J.A."/>
        </authorList>
    </citation>
    <scope>NUCLEOTIDE SEQUENCE [LARGE SCALE GENOMIC DNA]</scope>
    <source>
        <strain evidence="12">ATCC 35273 / DSM 5150 / MD-1</strain>
    </source>
</reference>
<evidence type="ECO:0000313" key="11">
    <source>
        <dbReference type="EMBL" id="AGB41989.1"/>
    </source>
</evidence>
<keyword evidence="9 10" id="KW-0472">Membrane</keyword>